<dbReference type="InterPro" id="IPR051610">
    <property type="entry name" value="GPI/OXD"/>
</dbReference>
<dbReference type="SUPFAM" id="SSF51182">
    <property type="entry name" value="RmlC-like cupins"/>
    <property type="match status" value="1"/>
</dbReference>
<dbReference type="InterPro" id="IPR011051">
    <property type="entry name" value="RmlC_Cupin_sf"/>
</dbReference>
<dbReference type="InterPro" id="IPR013096">
    <property type="entry name" value="Cupin_2"/>
</dbReference>
<evidence type="ECO:0000259" key="2">
    <source>
        <dbReference type="Pfam" id="PF07883"/>
    </source>
</evidence>
<feature type="domain" description="Cupin type-2" evidence="2">
    <location>
        <begin position="46"/>
        <end position="118"/>
    </location>
</feature>
<dbReference type="AlphaFoldDB" id="A0A942IDG2"/>
<reference evidence="3" key="1">
    <citation type="submission" date="2021-04" db="EMBL/GenBank/DDBJ databases">
        <title>Devosia litorisediminis sp. nov., isolated from a sand dune.</title>
        <authorList>
            <person name="Park S."/>
            <person name="Yoon J.-H."/>
        </authorList>
    </citation>
    <scope>NUCLEOTIDE SEQUENCE</scope>
    <source>
        <strain evidence="3">BSSL-BM10</strain>
    </source>
</reference>
<sequence>MSQNNMQTVVSLADLALKRRDMAAGIGSNSANISKAMGLTQLGASYFEVAPREAAFPLHAHYQEDEIIIILSGTGTYRFGEHSHAVKAGDALSAPAGRAELAHQLTNTGSESLKYICVSTLPEINVVELPELGVVRIHSRAPNGPGSVELKTPASNT</sequence>
<keyword evidence="4" id="KW-1185">Reference proteome</keyword>
<dbReference type="PANTHER" id="PTHR35848:SF6">
    <property type="entry name" value="CUPIN TYPE-2 DOMAIN-CONTAINING PROTEIN"/>
    <property type="match status" value="1"/>
</dbReference>
<dbReference type="Gene3D" id="2.60.120.10">
    <property type="entry name" value="Jelly Rolls"/>
    <property type="match status" value="1"/>
</dbReference>
<protein>
    <submittedName>
        <fullName evidence="3">Cupin domain-containing protein</fullName>
    </submittedName>
</protein>
<evidence type="ECO:0000313" key="3">
    <source>
        <dbReference type="EMBL" id="MBS3848215.1"/>
    </source>
</evidence>
<evidence type="ECO:0000256" key="1">
    <source>
        <dbReference type="ARBA" id="ARBA00022723"/>
    </source>
</evidence>
<proteinExistence type="predicted"/>
<dbReference type="RefSeq" id="WP_212657779.1">
    <property type="nucleotide sequence ID" value="NZ_JAGXTP010000001.1"/>
</dbReference>
<gene>
    <name evidence="3" type="ORF">KD146_05835</name>
</gene>
<keyword evidence="1" id="KW-0479">Metal-binding</keyword>
<dbReference type="EMBL" id="JAGXTP010000001">
    <property type="protein sequence ID" value="MBS3848215.1"/>
    <property type="molecule type" value="Genomic_DNA"/>
</dbReference>
<accession>A0A942IDG2</accession>
<dbReference type="InterPro" id="IPR014710">
    <property type="entry name" value="RmlC-like_jellyroll"/>
</dbReference>
<dbReference type="GO" id="GO:0046872">
    <property type="term" value="F:metal ion binding"/>
    <property type="evidence" value="ECO:0007669"/>
    <property type="project" value="UniProtKB-KW"/>
</dbReference>
<dbReference type="PANTHER" id="PTHR35848">
    <property type="entry name" value="OXALATE-BINDING PROTEIN"/>
    <property type="match status" value="1"/>
</dbReference>
<comment type="caution">
    <text evidence="3">The sequence shown here is derived from an EMBL/GenBank/DDBJ whole genome shotgun (WGS) entry which is preliminary data.</text>
</comment>
<name>A0A942IDG2_9HYPH</name>
<dbReference type="Pfam" id="PF07883">
    <property type="entry name" value="Cupin_2"/>
    <property type="match status" value="1"/>
</dbReference>
<dbReference type="Proteomes" id="UP000678281">
    <property type="component" value="Unassembled WGS sequence"/>
</dbReference>
<organism evidence="3 4">
    <name type="scientific">Devosia litorisediminis</name>
    <dbReference type="NCBI Taxonomy" id="2829817"/>
    <lineage>
        <taxon>Bacteria</taxon>
        <taxon>Pseudomonadati</taxon>
        <taxon>Pseudomonadota</taxon>
        <taxon>Alphaproteobacteria</taxon>
        <taxon>Hyphomicrobiales</taxon>
        <taxon>Devosiaceae</taxon>
        <taxon>Devosia</taxon>
    </lineage>
</organism>
<evidence type="ECO:0000313" key="4">
    <source>
        <dbReference type="Proteomes" id="UP000678281"/>
    </source>
</evidence>